<name>A0AAW1PH10_9CHLO</name>
<organism evidence="2 3">
    <name type="scientific">Symbiochloris irregularis</name>
    <dbReference type="NCBI Taxonomy" id="706552"/>
    <lineage>
        <taxon>Eukaryota</taxon>
        <taxon>Viridiplantae</taxon>
        <taxon>Chlorophyta</taxon>
        <taxon>core chlorophytes</taxon>
        <taxon>Trebouxiophyceae</taxon>
        <taxon>Trebouxiales</taxon>
        <taxon>Trebouxiaceae</taxon>
        <taxon>Symbiochloris</taxon>
    </lineage>
</organism>
<dbReference type="InterPro" id="IPR013830">
    <property type="entry name" value="SGNH_hydro"/>
</dbReference>
<dbReference type="Proteomes" id="UP001465755">
    <property type="component" value="Unassembled WGS sequence"/>
</dbReference>
<evidence type="ECO:0000313" key="3">
    <source>
        <dbReference type="Proteomes" id="UP001465755"/>
    </source>
</evidence>
<dbReference type="AlphaFoldDB" id="A0AAW1PH10"/>
<dbReference type="EMBL" id="JALJOQ010000027">
    <property type="protein sequence ID" value="KAK9808112.1"/>
    <property type="molecule type" value="Genomic_DNA"/>
</dbReference>
<proteinExistence type="predicted"/>
<dbReference type="Pfam" id="PF13472">
    <property type="entry name" value="Lipase_GDSL_2"/>
    <property type="match status" value="1"/>
</dbReference>
<dbReference type="PANTHER" id="PTHR30383">
    <property type="entry name" value="THIOESTERASE 1/PROTEASE 1/LYSOPHOSPHOLIPASE L1"/>
    <property type="match status" value="1"/>
</dbReference>
<gene>
    <name evidence="2" type="ORF">WJX73_007736</name>
</gene>
<dbReference type="Gene3D" id="3.40.50.1110">
    <property type="entry name" value="SGNH hydrolase"/>
    <property type="match status" value="1"/>
</dbReference>
<dbReference type="InterPro" id="IPR051532">
    <property type="entry name" value="Ester_Hydrolysis_Enzymes"/>
</dbReference>
<keyword evidence="3" id="KW-1185">Reference proteome</keyword>
<evidence type="ECO:0000259" key="1">
    <source>
        <dbReference type="Pfam" id="PF13472"/>
    </source>
</evidence>
<sequence length="371" mass="40810">MHDRDRCATVLLELAIVKRVLSWHAFAARQALLRSAPQSARTPEALAESVMVSPTYLLLTGNLCSRFSRGEHSSSTQRAQMNSVSTNPRLNVIPALHPRIVVGRGLTEVAEWDLAHATHKQAIQMTAARVQRKPGAGHGFQLVFYGDSITEGWRGLRWGYDYGPLQETVEIQEGSVRSGIQDVWKVHFGHLSAAAFGIAADKVDTLQWRLQNGEAPEGIEAQLAILLIGTNDLDEAVSQDPGKQDDLAGRIMGCCQLLLQADPNLKVAMLGILPKGDERNGQPRYDLPNRWTPGQEGVNARLRIYCDSTTRASFHDLSPAFVEEHDGHVMLQKALFLDLLHPSVAGYDVMASEIQKILKHHKIGGDSQLAS</sequence>
<reference evidence="2 3" key="1">
    <citation type="journal article" date="2024" name="Nat. Commun.">
        <title>Phylogenomics reveals the evolutionary origins of lichenization in chlorophyte algae.</title>
        <authorList>
            <person name="Puginier C."/>
            <person name="Libourel C."/>
            <person name="Otte J."/>
            <person name="Skaloud P."/>
            <person name="Haon M."/>
            <person name="Grisel S."/>
            <person name="Petersen M."/>
            <person name="Berrin J.G."/>
            <person name="Delaux P.M."/>
            <person name="Dal Grande F."/>
            <person name="Keller J."/>
        </authorList>
    </citation>
    <scope>NUCLEOTIDE SEQUENCE [LARGE SCALE GENOMIC DNA]</scope>
    <source>
        <strain evidence="2 3">SAG 2036</strain>
    </source>
</reference>
<dbReference type="SUPFAM" id="SSF52266">
    <property type="entry name" value="SGNH hydrolase"/>
    <property type="match status" value="1"/>
</dbReference>
<comment type="caution">
    <text evidence="2">The sequence shown here is derived from an EMBL/GenBank/DDBJ whole genome shotgun (WGS) entry which is preliminary data.</text>
</comment>
<protein>
    <recommendedName>
        <fullName evidence="1">SGNH hydrolase-type esterase domain-containing protein</fullName>
    </recommendedName>
</protein>
<evidence type="ECO:0000313" key="2">
    <source>
        <dbReference type="EMBL" id="KAK9808112.1"/>
    </source>
</evidence>
<dbReference type="PANTHER" id="PTHR30383:SF5">
    <property type="entry name" value="SGNH HYDROLASE-TYPE ESTERASE DOMAIN-CONTAINING PROTEIN"/>
    <property type="match status" value="1"/>
</dbReference>
<feature type="domain" description="SGNH hydrolase-type esterase" evidence="1">
    <location>
        <begin position="144"/>
        <end position="348"/>
    </location>
</feature>
<accession>A0AAW1PH10</accession>
<dbReference type="GO" id="GO:0004622">
    <property type="term" value="F:phosphatidylcholine lysophospholipase activity"/>
    <property type="evidence" value="ECO:0007669"/>
    <property type="project" value="TreeGrafter"/>
</dbReference>
<dbReference type="InterPro" id="IPR036514">
    <property type="entry name" value="SGNH_hydro_sf"/>
</dbReference>